<evidence type="ECO:0000313" key="6">
    <source>
        <dbReference type="EMBL" id="AZN71459.1"/>
    </source>
</evidence>
<dbReference type="Pfam" id="PF01464">
    <property type="entry name" value="SLT"/>
    <property type="match status" value="1"/>
</dbReference>
<comment type="similarity">
    <text evidence="1">Belongs to the transglycosylase Slt family.</text>
</comment>
<evidence type="ECO:0000259" key="5">
    <source>
        <dbReference type="Pfam" id="PF05036"/>
    </source>
</evidence>
<dbReference type="AlphaFoldDB" id="A0A3S9B3D8"/>
<dbReference type="Gene3D" id="1.10.530.10">
    <property type="match status" value="1"/>
</dbReference>
<evidence type="ECO:0000256" key="2">
    <source>
        <dbReference type="ARBA" id="ARBA00009387"/>
    </source>
</evidence>
<keyword evidence="7" id="KW-1185">Reference proteome</keyword>
<accession>A0A3S9B3D8</accession>
<proteinExistence type="inferred from homology"/>
<dbReference type="PANTHER" id="PTHR37423">
    <property type="entry name" value="SOLUBLE LYTIC MUREIN TRANSGLYCOSYLASE-RELATED"/>
    <property type="match status" value="1"/>
</dbReference>
<comment type="similarity">
    <text evidence="2">Belongs to the virb1 family.</text>
</comment>
<sequence length="316" mass="34603">MSLMPFCLRALMLALLVVVAPAPGAKAAELSAHHAVAEEARCGWRHAVALPGRLPADICIRSDHFAEDICRTIEHLSESHDLPAGFFARLIWQESRFDPNAVSPAGAQGIAQFIPSTARLRALSDPFNPAEALARSAHYLAEMKDRFGSLGLAAIGYNAGEERARRFLAGDTFMPGETRAYVHIITGRGVEQWRDDPPADLDFALATDVPFTQACLELAKNSRMSEMRMAAGDWKPWGVQLGSDFSRANAERIFTRVQARTPALAGETPIFVAERNRSFGSRSRTAVRVGRDTREESQALCADIRRAGGFCLVVRN</sequence>
<keyword evidence="3" id="KW-0732">Signal</keyword>
<evidence type="ECO:0000313" key="7">
    <source>
        <dbReference type="Proteomes" id="UP000268192"/>
    </source>
</evidence>
<dbReference type="SUPFAM" id="SSF53955">
    <property type="entry name" value="Lysozyme-like"/>
    <property type="match status" value="1"/>
</dbReference>
<organism evidence="6 7">
    <name type="scientific">Georhizobium profundi</name>
    <dbReference type="NCBI Taxonomy" id="2341112"/>
    <lineage>
        <taxon>Bacteria</taxon>
        <taxon>Pseudomonadati</taxon>
        <taxon>Pseudomonadota</taxon>
        <taxon>Alphaproteobacteria</taxon>
        <taxon>Hyphomicrobiales</taxon>
        <taxon>Rhizobiaceae</taxon>
        <taxon>Georhizobium</taxon>
    </lineage>
</organism>
<protein>
    <submittedName>
        <fullName evidence="6">Lytic transglycosylase domain-containing protein</fullName>
    </submittedName>
</protein>
<dbReference type="PANTHER" id="PTHR37423:SF2">
    <property type="entry name" value="MEMBRANE-BOUND LYTIC MUREIN TRANSGLYCOSYLASE C"/>
    <property type="match status" value="1"/>
</dbReference>
<dbReference type="OrthoDB" id="9801695at2"/>
<dbReference type="KEGG" id="abaw:D5400_09435"/>
<evidence type="ECO:0000259" key="4">
    <source>
        <dbReference type="Pfam" id="PF01464"/>
    </source>
</evidence>
<dbReference type="GO" id="GO:0042834">
    <property type="term" value="F:peptidoglycan binding"/>
    <property type="evidence" value="ECO:0007669"/>
    <property type="project" value="InterPro"/>
</dbReference>
<feature type="domain" description="SPOR" evidence="5">
    <location>
        <begin position="235"/>
        <end position="315"/>
    </location>
</feature>
<evidence type="ECO:0000256" key="1">
    <source>
        <dbReference type="ARBA" id="ARBA00007734"/>
    </source>
</evidence>
<reference evidence="6 7" key="1">
    <citation type="submission" date="2018-09" db="EMBL/GenBank/DDBJ databases">
        <title>Marinorhizobium profundi gen. nov., sp. nov., isolated from a deep-sea sediment sample from the New Britain Trench and proposal of Marinorhizobiaceae fam. nov. in the order Rhizobiales of the class Alphaproteobacteria.</title>
        <authorList>
            <person name="Cao J."/>
        </authorList>
    </citation>
    <scope>NUCLEOTIDE SEQUENCE [LARGE SCALE GENOMIC DNA]</scope>
    <source>
        <strain evidence="6 7">WS11</strain>
    </source>
</reference>
<feature type="signal peptide" evidence="3">
    <location>
        <begin position="1"/>
        <end position="27"/>
    </location>
</feature>
<dbReference type="InterPro" id="IPR008258">
    <property type="entry name" value="Transglycosylase_SLT_dom_1"/>
</dbReference>
<dbReference type="Proteomes" id="UP000268192">
    <property type="component" value="Chromosome"/>
</dbReference>
<dbReference type="CDD" id="cd00254">
    <property type="entry name" value="LT-like"/>
    <property type="match status" value="1"/>
</dbReference>
<dbReference type="RefSeq" id="WP_126009773.1">
    <property type="nucleotide sequence ID" value="NZ_CP032509.1"/>
</dbReference>
<dbReference type="InterPro" id="IPR007730">
    <property type="entry name" value="SPOR-like_dom"/>
</dbReference>
<gene>
    <name evidence="6" type="ORF">D5400_09435</name>
</gene>
<evidence type="ECO:0000256" key="3">
    <source>
        <dbReference type="SAM" id="SignalP"/>
    </source>
</evidence>
<feature type="chain" id="PRO_5019308550" evidence="3">
    <location>
        <begin position="28"/>
        <end position="316"/>
    </location>
</feature>
<dbReference type="EMBL" id="CP032509">
    <property type="protein sequence ID" value="AZN71459.1"/>
    <property type="molecule type" value="Genomic_DNA"/>
</dbReference>
<dbReference type="Pfam" id="PF05036">
    <property type="entry name" value="SPOR"/>
    <property type="match status" value="1"/>
</dbReference>
<name>A0A3S9B3D8_9HYPH</name>
<dbReference type="InterPro" id="IPR023346">
    <property type="entry name" value="Lysozyme-like_dom_sf"/>
</dbReference>
<feature type="domain" description="Transglycosylase SLT" evidence="4">
    <location>
        <begin position="78"/>
        <end position="167"/>
    </location>
</feature>